<organism evidence="3">
    <name type="scientific">Salmonella enterica</name>
    <name type="common">Salmonella choleraesuis</name>
    <dbReference type="NCBI Taxonomy" id="28901"/>
    <lineage>
        <taxon>Bacteria</taxon>
        <taxon>Pseudomonadati</taxon>
        <taxon>Pseudomonadota</taxon>
        <taxon>Gammaproteobacteria</taxon>
        <taxon>Enterobacterales</taxon>
        <taxon>Enterobacteriaceae</taxon>
        <taxon>Salmonella</taxon>
    </lineage>
</organism>
<sequence length="50" mass="5717">MKKRNFSAELKRESAQLVVDQNYTVADAASAMDAGLSTMTRWVKQLRDER</sequence>
<accession>A0A625CJZ0</accession>
<dbReference type="GO" id="GO:0004803">
    <property type="term" value="F:transposase activity"/>
    <property type="evidence" value="ECO:0007669"/>
    <property type="project" value="InterPro"/>
</dbReference>
<dbReference type="GO" id="GO:0006313">
    <property type="term" value="P:DNA transposition"/>
    <property type="evidence" value="ECO:0007669"/>
    <property type="project" value="InterPro"/>
</dbReference>
<evidence type="ECO:0000256" key="1">
    <source>
        <dbReference type="ARBA" id="ARBA00009964"/>
    </source>
</evidence>
<dbReference type="GO" id="GO:0003677">
    <property type="term" value="F:DNA binding"/>
    <property type="evidence" value="ECO:0007669"/>
    <property type="project" value="InterPro"/>
</dbReference>
<dbReference type="EMBL" id="AAGDBY010000013">
    <property type="protein sequence ID" value="EBM5892816.1"/>
    <property type="molecule type" value="Genomic_DNA"/>
</dbReference>
<comment type="similarity">
    <text evidence="1">Belongs to the transposase 8 family.</text>
</comment>
<dbReference type="SUPFAM" id="SSF46689">
    <property type="entry name" value="Homeodomain-like"/>
    <property type="match status" value="1"/>
</dbReference>
<comment type="caution">
    <text evidence="3">The sequence shown here is derived from an EMBL/GenBank/DDBJ whole genome shotgun (WGS) entry which is preliminary data.</text>
</comment>
<protein>
    <submittedName>
        <fullName evidence="3">Transposase</fullName>
    </submittedName>
</protein>
<dbReference type="InterPro" id="IPR009057">
    <property type="entry name" value="Homeodomain-like_sf"/>
</dbReference>
<dbReference type="InterPro" id="IPR002514">
    <property type="entry name" value="Transposase_8"/>
</dbReference>
<gene>
    <name evidence="2" type="ORF">D1E52_16570</name>
    <name evidence="3" type="ORF">NE17_18050</name>
</gene>
<evidence type="ECO:0000313" key="3">
    <source>
        <dbReference type="EMBL" id="ECZ8069160.1"/>
    </source>
</evidence>
<evidence type="ECO:0000313" key="2">
    <source>
        <dbReference type="EMBL" id="EBM5892816.1"/>
    </source>
</evidence>
<dbReference type="Pfam" id="PF01527">
    <property type="entry name" value="HTH_Tnp_1"/>
    <property type="match status" value="1"/>
</dbReference>
<proteinExistence type="inferred from homology"/>
<name>A0A625CJZ0_SALER</name>
<dbReference type="AlphaFoldDB" id="A0A625CJZ0"/>
<reference evidence="3" key="1">
    <citation type="submission" date="2018-07" db="EMBL/GenBank/DDBJ databases">
        <authorList>
            <consortium name="PulseNet: The National Subtyping Network for Foodborne Disease Surveillance"/>
            <person name="Tarr C.L."/>
            <person name="Trees E."/>
            <person name="Katz L.S."/>
            <person name="Carleton-Romer H.A."/>
            <person name="Stroika S."/>
            <person name="Kucerova Z."/>
            <person name="Roache K.F."/>
            <person name="Sabol A.L."/>
            <person name="Besser J."/>
            <person name="Gerner-Smidt P."/>
        </authorList>
    </citation>
    <scope>NUCLEOTIDE SEQUENCE</scope>
    <source>
        <strain evidence="3">2013K-0359</strain>
        <strain evidence="2">PNUSAS049162</strain>
    </source>
</reference>
<feature type="non-terminal residue" evidence="3">
    <location>
        <position position="50"/>
    </location>
</feature>
<dbReference type="EMBL" id="AALHWI010000013">
    <property type="protein sequence ID" value="ECZ8069160.1"/>
    <property type="molecule type" value="Genomic_DNA"/>
</dbReference>